<dbReference type="PRINTS" id="PR01799">
    <property type="entry name" value="SFASSEMBLIN"/>
</dbReference>
<dbReference type="VEuPathDB" id="PlasmoDB:PRG01_1432900"/>
<gene>
    <name evidence="8" type="ORF">PRCDC_1432200</name>
    <name evidence="10" type="ORF">PRG01_1432900</name>
    <name evidence="9" type="ORF">PRSY57_1432200</name>
</gene>
<evidence type="ECO:0000313" key="9">
    <source>
        <dbReference type="EMBL" id="KYN93981.1"/>
    </source>
</evidence>
<dbReference type="Proteomes" id="UP000027581">
    <property type="component" value="Unassembled WGS sequence"/>
</dbReference>
<dbReference type="OrthoDB" id="436841at2759"/>
<dbReference type="Proteomes" id="UP000240500">
    <property type="component" value="Chromosome 14"/>
</dbReference>
<evidence type="ECO:0000256" key="1">
    <source>
        <dbReference type="ARBA" id="ARBA00004245"/>
    </source>
</evidence>
<reference evidence="9 12" key="3">
    <citation type="journal article" date="2016" name="Nat. Commun.">
        <title>Genomes of cryptic chimpanzee Plasmodium species reveal key evolutionary events leading to human malaria.</title>
        <authorList>
            <person name="Sundararaman S.A."/>
            <person name="Plenderleith L.J."/>
            <person name="Liu W."/>
            <person name="Loy D.E."/>
            <person name="Learn G.H."/>
            <person name="Li Y."/>
            <person name="Shaw K.S."/>
            <person name="Ayouba A."/>
            <person name="Peeters M."/>
            <person name="Speede S."/>
            <person name="Shaw G.M."/>
            <person name="Bushman F.D."/>
            <person name="Brisson D."/>
            <person name="Rayner J.C."/>
            <person name="Sharp P.M."/>
            <person name="Hahn B.H."/>
        </authorList>
    </citation>
    <scope>NUCLEOTIDE SEQUENCE [LARGE SCALE GENOMIC DNA]</scope>
    <source>
        <strain evidence="9 12">SY57</strain>
    </source>
</reference>
<protein>
    <submittedName>
        <fullName evidence="8">SF-assemblin, putative</fullName>
    </submittedName>
</protein>
<dbReference type="GO" id="GO:0005874">
    <property type="term" value="C:microtubule"/>
    <property type="evidence" value="ECO:0007669"/>
    <property type="project" value="UniProtKB-KW"/>
</dbReference>
<evidence type="ECO:0000256" key="4">
    <source>
        <dbReference type="ARBA" id="ARBA00022701"/>
    </source>
</evidence>
<dbReference type="GO" id="GO:0005200">
    <property type="term" value="F:structural constituent of cytoskeleton"/>
    <property type="evidence" value="ECO:0007669"/>
    <property type="project" value="InterPro"/>
</dbReference>
<comment type="subcellular location">
    <subcellularLocation>
        <location evidence="1">Cytoplasm</location>
        <location evidence="1">Cytoskeleton</location>
    </subcellularLocation>
</comment>
<keyword evidence="3" id="KW-0963">Cytoplasm</keyword>
<evidence type="ECO:0000256" key="7">
    <source>
        <dbReference type="SAM" id="MobiDB-lite"/>
    </source>
</evidence>
<dbReference type="RefSeq" id="XP_012765375.1">
    <property type="nucleotide sequence ID" value="XM_012909921.1"/>
</dbReference>
<sequence length="269" mass="31306">MTINSDSSTVSDIHFDDQNDGDRNKINDMNLFNDSDFFDESRNKKKNSCSNDNFYEEMKYDILRIERNINSEVKKRLDANKNIQLLIEQMANNMINNVLNKITTKIESISSDLDKIIHKCEELEKVISQIKVDIPTKIQTDMISLKREIADFQLVINKYLNNKKKRDNILYGKIENISAYLTGKIQSEIAFKQHDLSYLKNESDRLLNYDNDDDVNFKNVFLQEVEEIKDALNLTVKAREQSDDDIIQAMNKYTSVLQKALQSAIINTN</sequence>
<reference evidence="8" key="2">
    <citation type="submission" date="2014-05" db="EMBL/GenBank/DDBJ databases">
        <title>The genome sequences of chimpanzee malaria parasites reveal the path to human adaptation.</title>
        <authorList>
            <person name="Otto T.D."/>
            <person name="Rayner J.C."/>
            <person name="Boehme U."/>
            <person name="Pain A."/>
            <person name="Spottiswoode N."/>
            <person name="Sanders M."/>
            <person name="Quail M."/>
            <person name="Ollomo B."/>
            <person name="Renaud F."/>
            <person name="Thomas A.W."/>
            <person name="Prugnolle F."/>
            <person name="Conway D.J."/>
            <person name="Newbold C."/>
            <person name="Berriman M."/>
        </authorList>
    </citation>
    <scope>NUCLEOTIDE SEQUENCE [LARGE SCALE GENOMIC DNA]</scope>
    <source>
        <strain evidence="8">CDC</strain>
    </source>
</reference>
<keyword evidence="5" id="KW-0175">Coiled coil</keyword>
<comment type="similarity">
    <text evidence="2">Belongs to the SF-assemblin family.</text>
</comment>
<dbReference type="Pfam" id="PF06705">
    <property type="entry name" value="SF-assemblin"/>
    <property type="match status" value="1"/>
</dbReference>
<feature type="compositionally biased region" description="Basic and acidic residues" evidence="7">
    <location>
        <begin position="13"/>
        <end position="26"/>
    </location>
</feature>
<dbReference type="EMBL" id="HG810775">
    <property type="protein sequence ID" value="CDO66796.1"/>
    <property type="molecule type" value="Genomic_DNA"/>
</dbReference>
<evidence type="ECO:0000313" key="12">
    <source>
        <dbReference type="Proteomes" id="UP000076359"/>
    </source>
</evidence>
<feature type="region of interest" description="Disordered" evidence="7">
    <location>
        <begin position="1"/>
        <end position="26"/>
    </location>
</feature>
<organism evidence="8 11">
    <name type="scientific">Plasmodium reichenowi</name>
    <dbReference type="NCBI Taxonomy" id="5854"/>
    <lineage>
        <taxon>Eukaryota</taxon>
        <taxon>Sar</taxon>
        <taxon>Alveolata</taxon>
        <taxon>Apicomplexa</taxon>
        <taxon>Aconoidasida</taxon>
        <taxon>Haemosporida</taxon>
        <taxon>Plasmodiidae</taxon>
        <taxon>Plasmodium</taxon>
        <taxon>Plasmodium (Laverania)</taxon>
    </lineage>
</organism>
<keyword evidence="6" id="KW-0206">Cytoskeleton</keyword>
<dbReference type="InterPro" id="IPR008374">
    <property type="entry name" value="SF_assemblin/giardin_b"/>
</dbReference>
<proteinExistence type="inferred from homology"/>
<accession>A0A060S4Q1</accession>
<evidence type="ECO:0000313" key="13">
    <source>
        <dbReference type="Proteomes" id="UP000240500"/>
    </source>
</evidence>
<name>A0A060S4Q1_PLARE</name>
<evidence type="ECO:0000313" key="11">
    <source>
        <dbReference type="Proteomes" id="UP000027581"/>
    </source>
</evidence>
<keyword evidence="4" id="KW-0493">Microtubule</keyword>
<evidence type="ECO:0000313" key="10">
    <source>
        <dbReference type="EMBL" id="SOV82883.1"/>
    </source>
</evidence>
<evidence type="ECO:0000256" key="3">
    <source>
        <dbReference type="ARBA" id="ARBA00022490"/>
    </source>
</evidence>
<dbReference type="GeneID" id="24533584"/>
<evidence type="ECO:0000256" key="5">
    <source>
        <dbReference type="ARBA" id="ARBA00023054"/>
    </source>
</evidence>
<dbReference type="EMBL" id="LT969577">
    <property type="protein sequence ID" value="SOV82883.1"/>
    <property type="molecule type" value="Genomic_DNA"/>
</dbReference>
<dbReference type="EMBL" id="LVLA01000015">
    <property type="protein sequence ID" value="KYN93981.1"/>
    <property type="molecule type" value="Genomic_DNA"/>
</dbReference>
<dbReference type="Proteomes" id="UP000076359">
    <property type="component" value="Chromosome 14"/>
</dbReference>
<dbReference type="VEuPathDB" id="PlasmoDB:PRCDC_1432200"/>
<reference evidence="10 13" key="4">
    <citation type="submission" date="2016-09" db="EMBL/GenBank/DDBJ databases">
        <authorList>
            <consortium name="Pathogen Informatics"/>
        </authorList>
    </citation>
    <scope>NUCLEOTIDE SEQUENCE [LARGE SCALE GENOMIC DNA]</scope>
</reference>
<evidence type="ECO:0000256" key="2">
    <source>
        <dbReference type="ARBA" id="ARBA00005678"/>
    </source>
</evidence>
<evidence type="ECO:0000256" key="6">
    <source>
        <dbReference type="ARBA" id="ARBA00023212"/>
    </source>
</evidence>
<dbReference type="KEGG" id="prei:PRSY57_1432200"/>
<dbReference type="PANTHER" id="PTHR40412:SF1">
    <property type="entry name" value="SF-ASSEMBLIN"/>
    <property type="match status" value="1"/>
</dbReference>
<dbReference type="AlphaFoldDB" id="A0A060S4Q1"/>
<feature type="compositionally biased region" description="Polar residues" evidence="7">
    <location>
        <begin position="1"/>
        <end position="11"/>
    </location>
</feature>
<keyword evidence="11" id="KW-1185">Reference proteome</keyword>
<evidence type="ECO:0000313" key="8">
    <source>
        <dbReference type="EMBL" id="CDO66796.1"/>
    </source>
</evidence>
<dbReference type="PANTHER" id="PTHR40412">
    <property type="entry name" value="SF-ASSEMBLIN"/>
    <property type="match status" value="1"/>
</dbReference>
<reference evidence="8" key="1">
    <citation type="submission" date="2014-01" db="EMBL/GenBank/DDBJ databases">
        <authorList>
            <person name="Aslett M."/>
        </authorList>
    </citation>
    <scope>NUCLEOTIDE SEQUENCE</scope>
    <source>
        <strain evidence="8">CDC</strain>
    </source>
</reference>